<evidence type="ECO:0000313" key="2">
    <source>
        <dbReference type="Proteomes" id="UP000041254"/>
    </source>
</evidence>
<accession>A0A0G4H854</accession>
<dbReference type="EMBL" id="CDMY01001064">
    <property type="protein sequence ID" value="CEM40088.1"/>
    <property type="molecule type" value="Genomic_DNA"/>
</dbReference>
<dbReference type="Proteomes" id="UP000041254">
    <property type="component" value="Unassembled WGS sequence"/>
</dbReference>
<dbReference type="AlphaFoldDB" id="A0A0G4H854"/>
<protein>
    <submittedName>
        <fullName evidence="1">Uncharacterized protein</fullName>
    </submittedName>
</protein>
<dbReference type="VEuPathDB" id="CryptoDB:Vbra_19915"/>
<proteinExistence type="predicted"/>
<keyword evidence="2" id="KW-1185">Reference proteome</keyword>
<evidence type="ECO:0000313" key="1">
    <source>
        <dbReference type="EMBL" id="CEM40088.1"/>
    </source>
</evidence>
<organism evidence="1 2">
    <name type="scientific">Vitrella brassicaformis (strain CCMP3155)</name>
    <dbReference type="NCBI Taxonomy" id="1169540"/>
    <lineage>
        <taxon>Eukaryota</taxon>
        <taxon>Sar</taxon>
        <taxon>Alveolata</taxon>
        <taxon>Colpodellida</taxon>
        <taxon>Vitrellaceae</taxon>
        <taxon>Vitrella</taxon>
    </lineage>
</organism>
<dbReference type="InParanoid" id="A0A0G4H854"/>
<gene>
    <name evidence="1" type="ORF">Vbra_19915</name>
</gene>
<reference evidence="1 2" key="1">
    <citation type="submission" date="2014-11" db="EMBL/GenBank/DDBJ databases">
        <authorList>
            <person name="Zhu J."/>
            <person name="Qi W."/>
            <person name="Song R."/>
        </authorList>
    </citation>
    <scope>NUCLEOTIDE SEQUENCE [LARGE SCALE GENOMIC DNA]</scope>
</reference>
<name>A0A0G4H854_VITBC</name>
<sequence>MNRRVCGVEIYTAGPICAISVCGSATGAGGQRSQRFHGGGGLHMLAMALLGIGSTATSLTSNPPGREPQPSGHIILLRRSLQCE</sequence>